<dbReference type="RefSeq" id="WP_317044318.1">
    <property type="nucleotide sequence ID" value="NZ_FTNY01000001.1"/>
</dbReference>
<dbReference type="InterPro" id="IPR011034">
    <property type="entry name" value="Formyl_transferase-like_C_sf"/>
</dbReference>
<name>A0A1N7HUY2_9FLAO</name>
<dbReference type="NCBIfam" id="TIGR00567">
    <property type="entry name" value="3mg"/>
    <property type="match status" value="1"/>
</dbReference>
<dbReference type="GO" id="GO:0003905">
    <property type="term" value="F:alkylbase DNA N-glycosylase activity"/>
    <property type="evidence" value="ECO:0007669"/>
    <property type="project" value="InterPro"/>
</dbReference>
<reference evidence="7" key="1">
    <citation type="submission" date="2017-01" db="EMBL/GenBank/DDBJ databases">
        <authorList>
            <person name="Varghese N."/>
            <person name="Submissions S."/>
        </authorList>
    </citation>
    <scope>NUCLEOTIDE SEQUENCE [LARGE SCALE GENOMIC DNA]</scope>
    <source>
        <strain evidence="7">DSM 17126</strain>
    </source>
</reference>
<dbReference type="EMBL" id="FTNY01000001">
    <property type="protein sequence ID" value="SIS28571.1"/>
    <property type="molecule type" value="Genomic_DNA"/>
</dbReference>
<protein>
    <recommendedName>
        <fullName evidence="5">Putative 3-methyladenine DNA glycosylase</fullName>
        <ecNumber evidence="5">3.2.2.-</ecNumber>
    </recommendedName>
</protein>
<dbReference type="SUPFAM" id="SSF50486">
    <property type="entry name" value="FMT C-terminal domain-like"/>
    <property type="match status" value="1"/>
</dbReference>
<dbReference type="GO" id="GO:0003677">
    <property type="term" value="F:DNA binding"/>
    <property type="evidence" value="ECO:0007669"/>
    <property type="project" value="InterPro"/>
</dbReference>
<dbReference type="Proteomes" id="UP000186373">
    <property type="component" value="Unassembled WGS sequence"/>
</dbReference>
<evidence type="ECO:0000256" key="1">
    <source>
        <dbReference type="ARBA" id="ARBA00009232"/>
    </source>
</evidence>
<organism evidence="6 7">
    <name type="scientific">Chryseobacterium shigense</name>
    <dbReference type="NCBI Taxonomy" id="297244"/>
    <lineage>
        <taxon>Bacteria</taxon>
        <taxon>Pseudomonadati</taxon>
        <taxon>Bacteroidota</taxon>
        <taxon>Flavobacteriia</taxon>
        <taxon>Flavobacteriales</taxon>
        <taxon>Weeksellaceae</taxon>
        <taxon>Chryseobacterium group</taxon>
        <taxon>Chryseobacterium</taxon>
    </lineage>
</organism>
<evidence type="ECO:0000313" key="6">
    <source>
        <dbReference type="EMBL" id="SIS28571.1"/>
    </source>
</evidence>
<dbReference type="EC" id="3.2.2.-" evidence="5"/>
<keyword evidence="2 5" id="KW-0227">DNA damage</keyword>
<dbReference type="GO" id="GO:0006284">
    <property type="term" value="P:base-excision repair"/>
    <property type="evidence" value="ECO:0007669"/>
    <property type="project" value="InterPro"/>
</dbReference>
<dbReference type="InterPro" id="IPR003180">
    <property type="entry name" value="MPG"/>
</dbReference>
<keyword evidence="4 5" id="KW-0234">DNA repair</keyword>
<evidence type="ECO:0000313" key="7">
    <source>
        <dbReference type="Proteomes" id="UP000186373"/>
    </source>
</evidence>
<dbReference type="FunFam" id="3.10.300.10:FF:000001">
    <property type="entry name" value="Putative 3-methyladenine DNA glycosylase"/>
    <property type="match status" value="1"/>
</dbReference>
<keyword evidence="3 5" id="KW-0378">Hydrolase</keyword>
<evidence type="ECO:0000256" key="4">
    <source>
        <dbReference type="ARBA" id="ARBA00023204"/>
    </source>
</evidence>
<accession>A0A1N7HUY2</accession>
<dbReference type="PANTHER" id="PTHR10429">
    <property type="entry name" value="DNA-3-METHYLADENINE GLYCOSYLASE"/>
    <property type="match status" value="1"/>
</dbReference>
<dbReference type="AlphaFoldDB" id="A0A1N7HUY2"/>
<comment type="similarity">
    <text evidence="1 5">Belongs to the DNA glycosylase MPG family.</text>
</comment>
<gene>
    <name evidence="6" type="ORF">SAMN05421639_101209</name>
</gene>
<dbReference type="InterPro" id="IPR036995">
    <property type="entry name" value="MPG_sf"/>
</dbReference>
<evidence type="ECO:0000256" key="2">
    <source>
        <dbReference type="ARBA" id="ARBA00022763"/>
    </source>
</evidence>
<dbReference type="Pfam" id="PF02245">
    <property type="entry name" value="Pur_DNA_glyco"/>
    <property type="match status" value="1"/>
</dbReference>
<proteinExistence type="inferred from homology"/>
<dbReference type="HAMAP" id="MF_00527">
    <property type="entry name" value="3MGH"/>
    <property type="match status" value="1"/>
</dbReference>
<dbReference type="CDD" id="cd00540">
    <property type="entry name" value="AAG"/>
    <property type="match status" value="1"/>
</dbReference>
<evidence type="ECO:0000256" key="3">
    <source>
        <dbReference type="ARBA" id="ARBA00022801"/>
    </source>
</evidence>
<sequence>MEEDLSAPWNPECFENQSQMFTFADLKLQIKKKLKLPLSYYLNQDVLFLAKDLLGKILFTEVKGDITAGIIVETEAYFGVVDKASHAYGGRRTERTETLYSQGGISYVYLCYGIHHLFNVVTSIEGEPHAVLIRAVEPLAGKNIMELRRNMPVDKAAISAGPGSAAKALGIDRSFNTKDLTGNEIWIEDRGIRYSSEEIISGPRIGVAYAQEDALLPWRFYIKGNKYVSKPKS</sequence>
<dbReference type="Gene3D" id="3.10.300.10">
    <property type="entry name" value="Methylpurine-DNA glycosylase (MPG)"/>
    <property type="match status" value="1"/>
</dbReference>
<keyword evidence="7" id="KW-1185">Reference proteome</keyword>
<dbReference type="PANTHER" id="PTHR10429:SF0">
    <property type="entry name" value="DNA-3-METHYLADENINE GLYCOSYLASE"/>
    <property type="match status" value="1"/>
</dbReference>
<evidence type="ECO:0000256" key="5">
    <source>
        <dbReference type="HAMAP-Rule" id="MF_00527"/>
    </source>
</evidence>